<dbReference type="VEuPathDB" id="ToxoDB:cyc_07268"/>
<sequence>MAGIPAMVAPCTEPANPLSAGTASGPQANSVASPVELASKAEVKLMHAAYNDFACRKALEEQLKIWLGAVGASLLLELVDERYKMLKNNGHQLPKGYKLPVYEHLECLPIVDLWLVAEKLKLAAAFSKRHNISVAFQGAGYQTAPRVIFTAGLSNAGPLVFPFALPQTPNTTLPLGMAQVDQVVYPQPRRIKNSQVRPGPLPEGWWVATAD</sequence>
<reference evidence="1 2" key="1">
    <citation type="journal article" date="2016" name="BMC Genomics">
        <title>Comparative genomics reveals Cyclospora cayetanensis possesses coccidia-like metabolism and invasion components but unique surface antigens.</title>
        <authorList>
            <person name="Liu S."/>
            <person name="Wang L."/>
            <person name="Zheng H."/>
            <person name="Xu Z."/>
            <person name="Roellig D.M."/>
            <person name="Li N."/>
            <person name="Frace M.A."/>
            <person name="Tang K."/>
            <person name="Arrowood M.J."/>
            <person name="Moss D.M."/>
            <person name="Zhang L."/>
            <person name="Feng Y."/>
            <person name="Xiao L."/>
        </authorList>
    </citation>
    <scope>NUCLEOTIDE SEQUENCE [LARGE SCALE GENOMIC DNA]</scope>
    <source>
        <strain evidence="1 2">CHN_HEN01</strain>
    </source>
</reference>
<evidence type="ECO:0000313" key="2">
    <source>
        <dbReference type="Proteomes" id="UP000095192"/>
    </source>
</evidence>
<dbReference type="InParanoid" id="A0A1D3D2T2"/>
<keyword evidence="2" id="KW-1185">Reference proteome</keyword>
<name>A0A1D3D2T2_9EIME</name>
<comment type="caution">
    <text evidence="1">The sequence shown here is derived from an EMBL/GenBank/DDBJ whole genome shotgun (WGS) entry which is preliminary data.</text>
</comment>
<gene>
    <name evidence="1" type="ORF">cyc_07268</name>
</gene>
<protein>
    <submittedName>
        <fullName evidence="1">Uncharacterized protein</fullName>
    </submittedName>
</protein>
<dbReference type="Proteomes" id="UP000095192">
    <property type="component" value="Unassembled WGS sequence"/>
</dbReference>
<proteinExistence type="predicted"/>
<dbReference type="AlphaFoldDB" id="A0A1D3D2T2"/>
<accession>A0A1D3D2T2</accession>
<organism evidence="1 2">
    <name type="scientific">Cyclospora cayetanensis</name>
    <dbReference type="NCBI Taxonomy" id="88456"/>
    <lineage>
        <taxon>Eukaryota</taxon>
        <taxon>Sar</taxon>
        <taxon>Alveolata</taxon>
        <taxon>Apicomplexa</taxon>
        <taxon>Conoidasida</taxon>
        <taxon>Coccidia</taxon>
        <taxon>Eucoccidiorida</taxon>
        <taxon>Eimeriorina</taxon>
        <taxon>Eimeriidae</taxon>
        <taxon>Cyclospora</taxon>
    </lineage>
</organism>
<dbReference type="EMBL" id="JROU02000990">
    <property type="protein sequence ID" value="OEH77759.1"/>
    <property type="molecule type" value="Genomic_DNA"/>
</dbReference>
<evidence type="ECO:0000313" key="1">
    <source>
        <dbReference type="EMBL" id="OEH77759.1"/>
    </source>
</evidence>